<organism evidence="1 2">
    <name type="scientific">Actinomadura macrotermitis</name>
    <dbReference type="NCBI Taxonomy" id="2585200"/>
    <lineage>
        <taxon>Bacteria</taxon>
        <taxon>Bacillati</taxon>
        <taxon>Actinomycetota</taxon>
        <taxon>Actinomycetes</taxon>
        <taxon>Streptosporangiales</taxon>
        <taxon>Thermomonosporaceae</taxon>
        <taxon>Actinomadura</taxon>
    </lineage>
</organism>
<sequence>MGGRVIDIHANQGWQDTGFALPAHQADTGWILRSEGAWCFNTGARDFATRDANARKPNDTRFFDAATSGRTEYPYHGEGGQVGQLIGRWGTSGQPFVVGTHANLEDTGHAGGGTLWLRINDDDKGLRDNDGHLTVTIATYDRTRRTQWNTVEKRWEYSDDHSPVR</sequence>
<dbReference type="Proteomes" id="UP000487268">
    <property type="component" value="Unassembled WGS sequence"/>
</dbReference>
<dbReference type="OrthoDB" id="8940563at2"/>
<gene>
    <name evidence="1" type="ORF">ACRB68_12960</name>
</gene>
<evidence type="ECO:0000313" key="1">
    <source>
        <dbReference type="EMBL" id="MQY03254.1"/>
    </source>
</evidence>
<dbReference type="RefSeq" id="WP_153531233.1">
    <property type="nucleotide sequence ID" value="NZ_WEGH01000001.1"/>
</dbReference>
<keyword evidence="2" id="KW-1185">Reference proteome</keyword>
<reference evidence="1 2" key="1">
    <citation type="submission" date="2019-10" db="EMBL/GenBank/DDBJ databases">
        <title>Actinomadura rubteroloni sp. nov. and Actinomadura macrotermitis sp. nov., isolated from the gut of fungus growing-termite Macrotermes natalensis.</title>
        <authorList>
            <person name="Benndorf R."/>
            <person name="Martin K."/>
            <person name="Kuefner M."/>
            <person name="De Beer W."/>
            <person name="Kaster A.-K."/>
            <person name="Vollmers J."/>
            <person name="Poulsen M."/>
            <person name="Beemelmanns C."/>
        </authorList>
    </citation>
    <scope>NUCLEOTIDE SEQUENCE [LARGE SCALE GENOMIC DNA]</scope>
    <source>
        <strain evidence="1 2">RB68</strain>
    </source>
</reference>
<name>A0A7K0BRA2_9ACTN</name>
<dbReference type="Gene3D" id="2.60.120.430">
    <property type="entry name" value="Galactose-binding lectin"/>
    <property type="match status" value="1"/>
</dbReference>
<dbReference type="AlphaFoldDB" id="A0A7K0BRA2"/>
<protein>
    <submittedName>
        <fullName evidence="1">Uncharacterized protein</fullName>
    </submittedName>
</protein>
<comment type="caution">
    <text evidence="1">The sequence shown here is derived from an EMBL/GenBank/DDBJ whole genome shotgun (WGS) entry which is preliminary data.</text>
</comment>
<accession>A0A7K0BRA2</accession>
<evidence type="ECO:0000313" key="2">
    <source>
        <dbReference type="Proteomes" id="UP000487268"/>
    </source>
</evidence>
<dbReference type="EMBL" id="WEGH01000001">
    <property type="protein sequence ID" value="MQY03254.1"/>
    <property type="molecule type" value="Genomic_DNA"/>
</dbReference>
<proteinExistence type="predicted"/>